<dbReference type="PANTHER" id="PTHR10281">
    <property type="entry name" value="MEMBRANE-ASSOCIATED PROGESTERONE RECEPTOR COMPONENT-RELATED"/>
    <property type="match status" value="1"/>
</dbReference>
<feature type="domain" description="Cytochrome b5 heme-binding" evidence="4">
    <location>
        <begin position="97"/>
        <end position="180"/>
    </location>
</feature>
<keyword evidence="3" id="KW-0472">Membrane</keyword>
<proteinExistence type="inferred from homology"/>
<dbReference type="SMART" id="SM01117">
    <property type="entry name" value="Cyt-b5"/>
    <property type="match status" value="1"/>
</dbReference>
<feature type="compositionally biased region" description="Basic and acidic residues" evidence="2">
    <location>
        <begin position="234"/>
        <end position="249"/>
    </location>
</feature>
<evidence type="ECO:0000259" key="4">
    <source>
        <dbReference type="SMART" id="SM01117"/>
    </source>
</evidence>
<dbReference type="GO" id="GO:0016020">
    <property type="term" value="C:membrane"/>
    <property type="evidence" value="ECO:0007669"/>
    <property type="project" value="TreeGrafter"/>
</dbReference>
<feature type="compositionally biased region" description="Low complexity" evidence="2">
    <location>
        <begin position="15"/>
        <end position="39"/>
    </location>
</feature>
<gene>
    <name evidence="5" type="ORF">BP00DRAFT_458163</name>
</gene>
<dbReference type="InterPro" id="IPR001199">
    <property type="entry name" value="Cyt_B5-like_heme/steroid-bd"/>
</dbReference>
<evidence type="ECO:0000256" key="3">
    <source>
        <dbReference type="SAM" id="Phobius"/>
    </source>
</evidence>
<dbReference type="Proteomes" id="UP000248817">
    <property type="component" value="Unassembled WGS sequence"/>
</dbReference>
<dbReference type="SUPFAM" id="SSF55856">
    <property type="entry name" value="Cytochrome b5-like heme/steroid binding domain"/>
    <property type="match status" value="1"/>
</dbReference>
<keyword evidence="6" id="KW-1185">Reference proteome</keyword>
<dbReference type="EMBL" id="KZ825522">
    <property type="protein sequence ID" value="PYI29987.1"/>
    <property type="molecule type" value="Genomic_DNA"/>
</dbReference>
<dbReference type="AlphaFoldDB" id="A0A2V5IZW8"/>
<comment type="similarity">
    <text evidence="1">Belongs to the cytochrome b5 family. MAPR subfamily.</text>
</comment>
<dbReference type="FunFam" id="3.10.120.10:FF:000018">
    <property type="entry name" value="Heme/steroid binding domain protein, putative"/>
    <property type="match status" value="1"/>
</dbReference>
<dbReference type="InterPro" id="IPR050577">
    <property type="entry name" value="MAPR/NEUFC/NENF-like"/>
</dbReference>
<name>A0A2V5IZW8_9EURO</name>
<evidence type="ECO:0000313" key="6">
    <source>
        <dbReference type="Proteomes" id="UP000248817"/>
    </source>
</evidence>
<reference evidence="5 6" key="1">
    <citation type="submission" date="2018-02" db="EMBL/GenBank/DDBJ databases">
        <title>The genomes of Aspergillus section Nigri reveals drivers in fungal speciation.</title>
        <authorList>
            <consortium name="DOE Joint Genome Institute"/>
            <person name="Vesth T.C."/>
            <person name="Nybo J."/>
            <person name="Theobald S."/>
            <person name="Brandl J."/>
            <person name="Frisvad J.C."/>
            <person name="Nielsen K.F."/>
            <person name="Lyhne E.K."/>
            <person name="Kogle M.E."/>
            <person name="Kuo A."/>
            <person name="Riley R."/>
            <person name="Clum A."/>
            <person name="Nolan M."/>
            <person name="Lipzen A."/>
            <person name="Salamov A."/>
            <person name="Henrissat B."/>
            <person name="Wiebenga A."/>
            <person name="De vries R.P."/>
            <person name="Grigoriev I.V."/>
            <person name="Mortensen U.H."/>
            <person name="Andersen M.R."/>
            <person name="Baker S.E."/>
        </authorList>
    </citation>
    <scope>NUCLEOTIDE SEQUENCE [LARGE SCALE GENOMIC DNA]</scope>
    <source>
        <strain evidence="5 6">CBS 114.80</strain>
    </source>
</reference>
<dbReference type="InterPro" id="IPR036400">
    <property type="entry name" value="Cyt_B5-like_heme/steroid_sf"/>
</dbReference>
<dbReference type="GO" id="GO:0012505">
    <property type="term" value="C:endomembrane system"/>
    <property type="evidence" value="ECO:0007669"/>
    <property type="project" value="TreeGrafter"/>
</dbReference>
<dbReference type="Gene3D" id="3.10.120.10">
    <property type="entry name" value="Cytochrome b5-like heme/steroid binding domain"/>
    <property type="match status" value="1"/>
</dbReference>
<protein>
    <submittedName>
        <fullName evidence="5">Heme/steroid binding domain protein</fullName>
    </submittedName>
</protein>
<evidence type="ECO:0000256" key="2">
    <source>
        <dbReference type="SAM" id="MobiDB-lite"/>
    </source>
</evidence>
<feature type="region of interest" description="Disordered" evidence="2">
    <location>
        <begin position="1"/>
        <end position="40"/>
    </location>
</feature>
<organism evidence="5 6">
    <name type="scientific">Aspergillus indologenus CBS 114.80</name>
    <dbReference type="NCBI Taxonomy" id="1450541"/>
    <lineage>
        <taxon>Eukaryota</taxon>
        <taxon>Fungi</taxon>
        <taxon>Dikarya</taxon>
        <taxon>Ascomycota</taxon>
        <taxon>Pezizomycotina</taxon>
        <taxon>Eurotiomycetes</taxon>
        <taxon>Eurotiomycetidae</taxon>
        <taxon>Eurotiales</taxon>
        <taxon>Aspergillaceae</taxon>
        <taxon>Aspergillus</taxon>
        <taxon>Aspergillus subgen. Circumdati</taxon>
    </lineage>
</organism>
<keyword evidence="3" id="KW-1133">Transmembrane helix</keyword>
<sequence>MSEVRQRQKPTNNNKGTSKAGSTNSSNKKASSSSSSSSKNARGLSILDIIRVLATLVIASCGLSYYMTSSESLLWGYRPWFTRLPVLLRFLQGPLTLTPAQLALYNGTDPSLPLYLSVNGTVFDVSANPLVYGPGGHYNFFVGRDATRAFVTGCFQEDLTSDLTGVEAMFMPLDDPAELAALPSGERKKRHEQDVRYARGRIERAVAHWQGFFRNHHRYFEVGRVVGLEEEVAASKKDGGEGATRELCKAARQQRPTRKQVLEAQAAGKR</sequence>
<evidence type="ECO:0000313" key="5">
    <source>
        <dbReference type="EMBL" id="PYI29987.1"/>
    </source>
</evidence>
<dbReference type="Pfam" id="PF00173">
    <property type="entry name" value="Cyt-b5"/>
    <property type="match status" value="1"/>
</dbReference>
<evidence type="ECO:0000256" key="1">
    <source>
        <dbReference type="ARBA" id="ARBA00038357"/>
    </source>
</evidence>
<feature type="transmembrane region" description="Helical" evidence="3">
    <location>
        <begin position="49"/>
        <end position="67"/>
    </location>
</feature>
<feature type="region of interest" description="Disordered" evidence="2">
    <location>
        <begin position="234"/>
        <end position="270"/>
    </location>
</feature>
<accession>A0A2V5IZW8</accession>
<keyword evidence="3" id="KW-0812">Transmembrane</keyword>
<dbReference type="PANTHER" id="PTHR10281:SF76">
    <property type="entry name" value="CALCUTTA CUP-RELATED"/>
    <property type="match status" value="1"/>
</dbReference>